<gene>
    <name evidence="2" type="ORF">WR25_15547</name>
</gene>
<dbReference type="SUPFAM" id="SSF56349">
    <property type="entry name" value="DNA breaking-rejoining enzymes"/>
    <property type="match status" value="1"/>
</dbReference>
<evidence type="ECO:0000256" key="1">
    <source>
        <dbReference type="ARBA" id="ARBA00023172"/>
    </source>
</evidence>
<keyword evidence="3" id="KW-1185">Reference proteome</keyword>
<dbReference type="GO" id="GO:0003677">
    <property type="term" value="F:DNA binding"/>
    <property type="evidence" value="ECO:0007669"/>
    <property type="project" value="InterPro"/>
</dbReference>
<dbReference type="GO" id="GO:0015074">
    <property type="term" value="P:DNA integration"/>
    <property type="evidence" value="ECO:0007669"/>
    <property type="project" value="InterPro"/>
</dbReference>
<dbReference type="InterPro" id="IPR013762">
    <property type="entry name" value="Integrase-like_cat_sf"/>
</dbReference>
<proteinExistence type="predicted"/>
<dbReference type="EMBL" id="LIAE01010187">
    <property type="protein sequence ID" value="PAV65870.1"/>
    <property type="molecule type" value="Genomic_DNA"/>
</dbReference>
<dbReference type="GO" id="GO:0006310">
    <property type="term" value="P:DNA recombination"/>
    <property type="evidence" value="ECO:0007669"/>
    <property type="project" value="UniProtKB-KW"/>
</dbReference>
<evidence type="ECO:0000313" key="3">
    <source>
        <dbReference type="Proteomes" id="UP000218231"/>
    </source>
</evidence>
<reference evidence="2 3" key="1">
    <citation type="journal article" date="2017" name="Curr. Biol.">
        <title>Genome architecture and evolution of a unichromosomal asexual nematode.</title>
        <authorList>
            <person name="Fradin H."/>
            <person name="Zegar C."/>
            <person name="Gutwein M."/>
            <person name="Lucas J."/>
            <person name="Kovtun M."/>
            <person name="Corcoran D."/>
            <person name="Baugh L.R."/>
            <person name="Kiontke K."/>
            <person name="Gunsalus K."/>
            <person name="Fitch D.H."/>
            <person name="Piano F."/>
        </authorList>
    </citation>
    <scope>NUCLEOTIDE SEQUENCE [LARGE SCALE GENOMIC DNA]</scope>
    <source>
        <strain evidence="2">PF1309</strain>
    </source>
</reference>
<name>A0A2A2JW67_9BILA</name>
<evidence type="ECO:0000313" key="2">
    <source>
        <dbReference type="EMBL" id="PAV65870.1"/>
    </source>
</evidence>
<keyword evidence="1" id="KW-0233">DNA recombination</keyword>
<dbReference type="Gene3D" id="1.10.443.10">
    <property type="entry name" value="Intergrase catalytic core"/>
    <property type="match status" value="1"/>
</dbReference>
<comment type="caution">
    <text evidence="2">The sequence shown here is derived from an EMBL/GenBank/DDBJ whole genome shotgun (WGS) entry which is preliminary data.</text>
</comment>
<organism evidence="2 3">
    <name type="scientific">Diploscapter pachys</name>
    <dbReference type="NCBI Taxonomy" id="2018661"/>
    <lineage>
        <taxon>Eukaryota</taxon>
        <taxon>Metazoa</taxon>
        <taxon>Ecdysozoa</taxon>
        <taxon>Nematoda</taxon>
        <taxon>Chromadorea</taxon>
        <taxon>Rhabditida</taxon>
        <taxon>Rhabditina</taxon>
        <taxon>Rhabditomorpha</taxon>
        <taxon>Rhabditoidea</taxon>
        <taxon>Rhabditidae</taxon>
        <taxon>Diploscapter</taxon>
    </lineage>
</organism>
<dbReference type="InterPro" id="IPR011010">
    <property type="entry name" value="DNA_brk_join_enz"/>
</dbReference>
<sequence length="1537" mass="173490">MHSKACEEVLTPNYGTPYSAATSISSDLNLEPTNNEILYNFPVLLDSEGQPWDIANLYLIHKYHHTLNYNHRTYASIADHLLDYRRFLDSENIDYLHFPKLKQLKATYRFKKHIEGEIDSGRMTLDTGKKRMSGIHRFYKNIIKFKLIDSELIVEAPYEEVIRYIETTTDFGLKTFITVSSSDLALQGSKPLPDPDFIYDDGKTKPLTMHEQMVLLKALKKCDRAYQLLFYLAIFTGARLQTLSTIRICDLNRQLDYEGNLRLPVGAGTGIDTKKKARMTIIIPGWLVDDLKIYIRCSIAQGRRESSYYGDTESNYIFLTSKGTPFYTSKQEMKERLTGDPNSSNFGQPYSHTEGEAVLLRPRNVTIIDLSDVTTTILIPDSVVFQHVHRTNFVVHNLDVSSFCYKKRAHGSSGQIGDKVDPNSLDIHRLKIARIVIEFIRGQNLETAKTHRHWFNLFFTWIDANYDNISLDDINDLKMAYIGYTTHLIQRTQATPRSGNRITATVATNQQKAVAKLISIITGEELRIIKSWATKLNKSKPGIVKSDKPSSDEQDICFAAHINFLDEVHRVIVNNEPYPLMLTPALGEPYYLHDEIGYRKTHNVQLMYEELRKYPTLPPLDVLTSASADLSRLSDRDKALAYSALKKKVTDSNSANRNLYRSRNLVIMAMAAGFTSLIAATGSNSSVIAEVEPTDFKPLPTSKGMRMLGIKGRANGKAVSPEFGARYSSTYNKILELRRWLLGSDESPLLFPFPKRDGRYSTILAAHLQAYKSLLNKLMPNVRWVTPMEYRKNVSYQYLKLSNGDTLLTAQKLGNTVRTVESHYGRPSLEDLAQEFSAFFDAMQGAALARGRNQNVIPVKIIEAEPDALTIPGGSCLSAAREPTLASGFTSLSPTPSCREPEYCVFCQHYAVHADVTDLKRLLSIKFIIEASQPHYDSDRWTENMHPLQYRINEIIGLVTEQIDNPSLIKQVEEQARKVQSVAVHALRSLAAMALSNSITIKELITQQRHEAKILRAIAATPKHSTADLFVRLLRDINIISKTSQHSGLAILEGLSMRAEGILQSMFPETDRREQTWLIPSRIYAAIINEFAVNLDTFNSMSAKIIEFYRRRQDEPEYGYPLSNPPTGKKIDHWKAAMTCLGLSDDLLNLGITNLAKLNGYLNEVIAIAKFWIHIFSGMRDDEVSKLACNALQTIRINGQEIPVIMGNTYKGASENYTPTTWITSPAVKKAFDAAIAIGSIARIKNSYPQLEDSRYPLFPMLTHTKSVTQSFHFEVPIRASFKISVPLRKNPVFLVTESDIRELEMFDGFTDWRGIPGLVVGKPWPLKTHQCRRSLAVYAARSGMVSLGSMALQYKHLTEFMTSYYRHGSTFAINFVIDPEQKLLIDDIDNQIKLRQYELYEADVINSSSPLWGGEGNRIQVAENRGKPLIITTDRKFTKQKFERGEMVYKEGPAGGCTNPNPCALIKFTNLTPCVDCSHSILSAKSMPKINKAITTHRKALIHLPENSPFREQIISEISSITAAVNKAGYGELLED</sequence>
<dbReference type="Proteomes" id="UP000218231">
    <property type="component" value="Unassembled WGS sequence"/>
</dbReference>
<accession>A0A2A2JW67</accession>
<protein>
    <submittedName>
        <fullName evidence="2">Uncharacterized protein</fullName>
    </submittedName>
</protein>